<dbReference type="Proteomes" id="UP001139981">
    <property type="component" value="Unassembled WGS sequence"/>
</dbReference>
<accession>A0ACC1LW78</accession>
<organism evidence="1 2">
    <name type="scientific">Coemansia aciculifera</name>
    <dbReference type="NCBI Taxonomy" id="417176"/>
    <lineage>
        <taxon>Eukaryota</taxon>
        <taxon>Fungi</taxon>
        <taxon>Fungi incertae sedis</taxon>
        <taxon>Zoopagomycota</taxon>
        <taxon>Kickxellomycotina</taxon>
        <taxon>Kickxellomycetes</taxon>
        <taxon>Kickxellales</taxon>
        <taxon>Kickxellaceae</taxon>
        <taxon>Coemansia</taxon>
    </lineage>
</organism>
<reference evidence="1" key="1">
    <citation type="submission" date="2022-07" db="EMBL/GenBank/DDBJ databases">
        <title>Phylogenomic reconstructions and comparative analyses of Kickxellomycotina fungi.</title>
        <authorList>
            <person name="Reynolds N.K."/>
            <person name="Stajich J.E."/>
            <person name="Barry K."/>
            <person name="Grigoriev I.V."/>
            <person name="Crous P."/>
            <person name="Smith M.E."/>
        </authorList>
    </citation>
    <scope>NUCLEOTIDE SEQUENCE</scope>
    <source>
        <strain evidence="1">CBS 190363</strain>
    </source>
</reference>
<keyword evidence="1" id="KW-0067">ATP-binding</keyword>
<comment type="caution">
    <text evidence="1">The sequence shown here is derived from an EMBL/GenBank/DDBJ whole genome shotgun (WGS) entry which is preliminary data.</text>
</comment>
<keyword evidence="2" id="KW-1185">Reference proteome</keyword>
<sequence length="445" mass="50293">MRECEHIPWNRPWRGDDFDPCFRQLFVEQLVPSVVAAISVVALAVGFMRYYQRRAGVRASALGYVPLLGDRSDRQHPHRQIEYGAATAASQSDSDDYDYEDYDCCEGDAVPAACSLSAAHISDDRSLEYQLPPSIRDMLLAVLCITQLLLALIIYGRRVDGELATAEIALWLWATMLCVYLFCRTSIYVPSPSPHLRLVFLAGLFVDFVKARTALLAYSRSKQIPMPVLEVAMAIIATLLFLSSFTQQRRRHGRPANAPASASGANPPAPERTASIAQLLFFSWMDPMIWLGYKRSLEPNDIYDLMPEDNSAHVCAHWRRESRAYARRHGNDSRSLTRRLFWFFRYRLALQCMWTLVYIVFVFSGPFLLKRILAYMEDPSIYTREQAFWCVAGLLAGGTIATVCQGQALWIGRKIGIHIKSIIIGEVYAKSLRRRDAATGSAVND</sequence>
<feature type="non-terminal residue" evidence="1">
    <location>
        <position position="445"/>
    </location>
</feature>
<keyword evidence="1" id="KW-0547">Nucleotide-binding</keyword>
<name>A0ACC1LW78_9FUNG</name>
<protein>
    <submittedName>
        <fullName evidence="1">Transporter of the ATP-binding cassette (ABC)</fullName>
    </submittedName>
</protein>
<evidence type="ECO:0000313" key="1">
    <source>
        <dbReference type="EMBL" id="KAJ2884687.1"/>
    </source>
</evidence>
<evidence type="ECO:0000313" key="2">
    <source>
        <dbReference type="Proteomes" id="UP001139981"/>
    </source>
</evidence>
<gene>
    <name evidence="1" type="primary">YBT1_4</name>
    <name evidence="1" type="ORF">IWW38_005401</name>
</gene>
<dbReference type="EMBL" id="JANBVB010002496">
    <property type="protein sequence ID" value="KAJ2884687.1"/>
    <property type="molecule type" value="Genomic_DNA"/>
</dbReference>
<proteinExistence type="predicted"/>